<dbReference type="EMBL" id="CAJMWT010005303">
    <property type="protein sequence ID" value="CAE6504320.1"/>
    <property type="molecule type" value="Genomic_DNA"/>
</dbReference>
<evidence type="ECO:0000313" key="2">
    <source>
        <dbReference type="Proteomes" id="UP000663843"/>
    </source>
</evidence>
<dbReference type="Proteomes" id="UP000663843">
    <property type="component" value="Unassembled WGS sequence"/>
</dbReference>
<comment type="caution">
    <text evidence="1">The sequence shown here is derived from an EMBL/GenBank/DDBJ whole genome shotgun (WGS) entry which is preliminary data.</text>
</comment>
<evidence type="ECO:0000313" key="1">
    <source>
        <dbReference type="EMBL" id="CAE6504320.1"/>
    </source>
</evidence>
<accession>A0A8H3CZR7</accession>
<organism evidence="1 2">
    <name type="scientific">Rhizoctonia solani</name>
    <dbReference type="NCBI Taxonomy" id="456999"/>
    <lineage>
        <taxon>Eukaryota</taxon>
        <taxon>Fungi</taxon>
        <taxon>Dikarya</taxon>
        <taxon>Basidiomycota</taxon>
        <taxon>Agaricomycotina</taxon>
        <taxon>Agaricomycetes</taxon>
        <taxon>Cantharellales</taxon>
        <taxon>Ceratobasidiaceae</taxon>
        <taxon>Rhizoctonia</taxon>
    </lineage>
</organism>
<dbReference type="AlphaFoldDB" id="A0A8H3CZR7"/>
<protein>
    <submittedName>
        <fullName evidence="1">Uncharacterized protein</fullName>
    </submittedName>
</protein>
<gene>
    <name evidence="1" type="ORF">RDB_LOCUS143744</name>
</gene>
<proteinExistence type="predicted"/>
<name>A0A8H3CZR7_9AGAM</name>
<reference evidence="1" key="1">
    <citation type="submission" date="2021-01" db="EMBL/GenBank/DDBJ databases">
        <authorList>
            <person name="Kaushik A."/>
        </authorList>
    </citation>
    <scope>NUCLEOTIDE SEQUENCE</scope>
    <source>
        <strain evidence="1">AG2-2IIIB</strain>
    </source>
</reference>
<sequence length="139" mass="15754">MKQILQFQERSTRTDPGNKCLVYAKRDITRLSLEKFMLQATRVVNGKDHHQLPQIPSVDGLVRSYVPGNRFFTGIKRYWPSPVRDGEGTWPSGISVNGICERGVCPRSRTSWNHLQCGVTRWDQVVANGTNSMAIHISN</sequence>